<evidence type="ECO:0000313" key="4">
    <source>
        <dbReference type="Proteomes" id="UP000887572"/>
    </source>
</evidence>
<dbReference type="InterPro" id="IPR050931">
    <property type="entry name" value="Mito_Protein_Transport_Metaxin"/>
</dbReference>
<comment type="similarity">
    <text evidence="1">Belongs to the FAX family.</text>
</comment>
<dbReference type="PANTHER" id="PTHR12289">
    <property type="entry name" value="METAXIN RELATED"/>
    <property type="match status" value="1"/>
</dbReference>
<dbReference type="Pfam" id="PF17172">
    <property type="entry name" value="GST_N_4"/>
    <property type="match status" value="1"/>
</dbReference>
<dbReference type="InterPro" id="IPR033468">
    <property type="entry name" value="Metaxin_GST"/>
</dbReference>
<dbReference type="SUPFAM" id="SSF52833">
    <property type="entry name" value="Thioredoxin-like"/>
    <property type="match status" value="1"/>
</dbReference>
<dbReference type="GO" id="GO:0005737">
    <property type="term" value="C:cytoplasm"/>
    <property type="evidence" value="ECO:0007669"/>
    <property type="project" value="TreeGrafter"/>
</dbReference>
<feature type="domain" description="Metaxin glutathione S-transferase" evidence="2">
    <location>
        <begin position="188"/>
        <end position="223"/>
    </location>
</feature>
<dbReference type="SUPFAM" id="SSF47616">
    <property type="entry name" value="GST C-terminal domain-like"/>
    <property type="match status" value="1"/>
</dbReference>
<dbReference type="InterPro" id="IPR036282">
    <property type="entry name" value="Glutathione-S-Trfase_C_sf"/>
</dbReference>
<protein>
    <submittedName>
        <fullName evidence="5">Failed axon connections protein</fullName>
    </submittedName>
</protein>
<dbReference type="InterPro" id="IPR026928">
    <property type="entry name" value="FAX/IsoI-like"/>
</dbReference>
<sequence length="305" mass="34584">MRKMTMLKPVHTLVVRDWKEDVVQLVQFPRTHTIISPSPFALKLETFLRMNNIKYHNVSNDFTKASAKGQSPFIELNGRQFPDSGMCIEQLHSHFKLPIDNHLSANERAQLRAFNMLIEESLFRCLQCDRSKDYGWLASDKGYAPLLTSMQKFFFQKLLIKQLQSRLKKTCVGQGYGRHTQEEIDDIAKKDLMAISTFLGEKPFFFGDNPTTLDATLFGHLTSTPNLVAYVQRMKERYWPDWAQILEHLALNPEDLEKSKEEAAATVAGENGAKVADQPQQVTTVVTEVTTTAPASEGMTVQAQG</sequence>
<dbReference type="Pfam" id="PF17171">
    <property type="entry name" value="GST_C_6"/>
    <property type="match status" value="1"/>
</dbReference>
<dbReference type="InterPro" id="IPR036249">
    <property type="entry name" value="Thioredoxin-like_sf"/>
</dbReference>
<evidence type="ECO:0000259" key="2">
    <source>
        <dbReference type="Pfam" id="PF17171"/>
    </source>
</evidence>
<dbReference type="SFLD" id="SFLDS00019">
    <property type="entry name" value="Glutathione_Transferase_(cytos"/>
    <property type="match status" value="1"/>
</dbReference>
<evidence type="ECO:0000313" key="5">
    <source>
        <dbReference type="WBParaSite" id="Gr19_v10_g16533.t1"/>
    </source>
</evidence>
<dbReference type="SFLD" id="SFLDG01200">
    <property type="entry name" value="SUF1.1"/>
    <property type="match status" value="1"/>
</dbReference>
<dbReference type="CDD" id="cd03193">
    <property type="entry name" value="GST_C_Metaxin"/>
    <property type="match status" value="1"/>
</dbReference>
<organism evidence="4 5">
    <name type="scientific">Globodera rostochiensis</name>
    <name type="common">Golden nematode worm</name>
    <name type="synonym">Heterodera rostochiensis</name>
    <dbReference type="NCBI Taxonomy" id="31243"/>
    <lineage>
        <taxon>Eukaryota</taxon>
        <taxon>Metazoa</taxon>
        <taxon>Ecdysozoa</taxon>
        <taxon>Nematoda</taxon>
        <taxon>Chromadorea</taxon>
        <taxon>Rhabditida</taxon>
        <taxon>Tylenchina</taxon>
        <taxon>Tylenchomorpha</taxon>
        <taxon>Tylenchoidea</taxon>
        <taxon>Heteroderidae</taxon>
        <taxon>Heteroderinae</taxon>
        <taxon>Globodera</taxon>
    </lineage>
</organism>
<evidence type="ECO:0000259" key="3">
    <source>
        <dbReference type="Pfam" id="PF17172"/>
    </source>
</evidence>
<feature type="domain" description="Thioredoxin-like fold" evidence="3">
    <location>
        <begin position="39"/>
        <end position="131"/>
    </location>
</feature>
<reference evidence="5" key="1">
    <citation type="submission" date="2022-11" db="UniProtKB">
        <authorList>
            <consortium name="WormBaseParasite"/>
        </authorList>
    </citation>
    <scope>IDENTIFICATION</scope>
</reference>
<accession>A0A914HFN0</accession>
<evidence type="ECO:0000256" key="1">
    <source>
        <dbReference type="ARBA" id="ARBA00006475"/>
    </source>
</evidence>
<dbReference type="Gene3D" id="1.20.1050.10">
    <property type="match status" value="1"/>
</dbReference>
<keyword evidence="4" id="KW-1185">Reference proteome</keyword>
<dbReference type="WBParaSite" id="Gr19_v10_g16533.t1">
    <property type="protein sequence ID" value="Gr19_v10_g16533.t1"/>
    <property type="gene ID" value="Gr19_v10_g16533"/>
</dbReference>
<dbReference type="PANTHER" id="PTHR12289:SF72">
    <property type="entry name" value="GST N-TERMINAL DOMAIN-CONTAINING PROTEIN"/>
    <property type="match status" value="1"/>
</dbReference>
<name>A0A914HFN0_GLORO</name>
<dbReference type="Proteomes" id="UP000887572">
    <property type="component" value="Unplaced"/>
</dbReference>
<dbReference type="SFLD" id="SFLDG01180">
    <property type="entry name" value="SUF1"/>
    <property type="match status" value="1"/>
</dbReference>
<dbReference type="AlphaFoldDB" id="A0A914HFN0"/>
<dbReference type="InterPro" id="IPR012336">
    <property type="entry name" value="Thioredoxin-like_fold"/>
</dbReference>
<proteinExistence type="inferred from homology"/>
<dbReference type="InterPro" id="IPR040079">
    <property type="entry name" value="Glutathione_S-Trfase"/>
</dbReference>